<dbReference type="AlphaFoldDB" id="A0A068VEA4"/>
<dbReference type="PhylomeDB" id="A0A068VEA4"/>
<dbReference type="InParanoid" id="A0A068VEA4"/>
<proteinExistence type="predicted"/>
<dbReference type="EMBL" id="HG739389">
    <property type="protein sequence ID" value="CDP18912.1"/>
    <property type="molecule type" value="Genomic_DNA"/>
</dbReference>
<feature type="chain" id="PRO_5001655795" evidence="1">
    <location>
        <begin position="18"/>
        <end position="97"/>
    </location>
</feature>
<evidence type="ECO:0000313" key="3">
    <source>
        <dbReference type="Proteomes" id="UP000295252"/>
    </source>
</evidence>
<organism evidence="2 3">
    <name type="scientific">Coffea canephora</name>
    <name type="common">Robusta coffee</name>
    <dbReference type="NCBI Taxonomy" id="49390"/>
    <lineage>
        <taxon>Eukaryota</taxon>
        <taxon>Viridiplantae</taxon>
        <taxon>Streptophyta</taxon>
        <taxon>Embryophyta</taxon>
        <taxon>Tracheophyta</taxon>
        <taxon>Spermatophyta</taxon>
        <taxon>Magnoliopsida</taxon>
        <taxon>eudicotyledons</taxon>
        <taxon>Gunneridae</taxon>
        <taxon>Pentapetalae</taxon>
        <taxon>asterids</taxon>
        <taxon>lamiids</taxon>
        <taxon>Gentianales</taxon>
        <taxon>Rubiaceae</taxon>
        <taxon>Ixoroideae</taxon>
        <taxon>Gardenieae complex</taxon>
        <taxon>Bertiereae - Coffeeae clade</taxon>
        <taxon>Coffeeae</taxon>
        <taxon>Coffea</taxon>
    </lineage>
</organism>
<name>A0A068VEA4_COFCA</name>
<dbReference type="PANTHER" id="PTHR15350:SF2">
    <property type="entry name" value="EUKARYOTIC TRANSLATION INITIATION FACTOR 3 SUBUNIT M"/>
    <property type="match status" value="1"/>
</dbReference>
<accession>A0A068VEA4</accession>
<dbReference type="GO" id="GO:0002183">
    <property type="term" value="P:cytoplasmic translational initiation"/>
    <property type="evidence" value="ECO:0007669"/>
    <property type="project" value="TreeGrafter"/>
</dbReference>
<evidence type="ECO:0000256" key="1">
    <source>
        <dbReference type="SAM" id="SignalP"/>
    </source>
</evidence>
<keyword evidence="3" id="KW-1185">Reference proteome</keyword>
<dbReference type="Gramene" id="CDP18912">
    <property type="protein sequence ID" value="CDP18912"/>
    <property type="gene ID" value="GSCOC_T00001259001"/>
</dbReference>
<evidence type="ECO:0000313" key="2">
    <source>
        <dbReference type="EMBL" id="CDP18912.1"/>
    </source>
</evidence>
<dbReference type="GO" id="GO:0005852">
    <property type="term" value="C:eukaryotic translation initiation factor 3 complex"/>
    <property type="evidence" value="ECO:0007669"/>
    <property type="project" value="TreeGrafter"/>
</dbReference>
<dbReference type="InterPro" id="IPR045237">
    <property type="entry name" value="COPS7/eIF3m"/>
</dbReference>
<sequence length="97" mass="10932">MLLLFVLFVHLWISSSAKECFKFLTRYLATFSDEDAYAMNEAKDEAVRATVDFLKAPGMFQVSLVLGLLCKPAVAQLEKDAKHALVYQLLKIFLTQG</sequence>
<protein>
    <submittedName>
        <fullName evidence="2">DH200=94 genomic scaffold, scaffold_305</fullName>
    </submittedName>
</protein>
<feature type="signal peptide" evidence="1">
    <location>
        <begin position="1"/>
        <end position="17"/>
    </location>
</feature>
<gene>
    <name evidence="2" type="ORF">GSCOC_T00001259001</name>
</gene>
<dbReference type="Proteomes" id="UP000295252">
    <property type="component" value="Unassembled WGS sequence"/>
</dbReference>
<keyword evidence="1" id="KW-0732">Signal</keyword>
<dbReference type="STRING" id="49390.A0A068VEA4"/>
<dbReference type="PANTHER" id="PTHR15350">
    <property type="entry name" value="COP9 SIGNALOSOME COMPLEX SUBUNIT 7/DENDRITIC CELL PROTEIN GA17"/>
    <property type="match status" value="1"/>
</dbReference>
<reference evidence="3" key="1">
    <citation type="journal article" date="2014" name="Science">
        <title>The coffee genome provides insight into the convergent evolution of caffeine biosynthesis.</title>
        <authorList>
            <person name="Denoeud F."/>
            <person name="Carretero-Paulet L."/>
            <person name="Dereeper A."/>
            <person name="Droc G."/>
            <person name="Guyot R."/>
            <person name="Pietrella M."/>
            <person name="Zheng C."/>
            <person name="Alberti A."/>
            <person name="Anthony F."/>
            <person name="Aprea G."/>
            <person name="Aury J.M."/>
            <person name="Bento P."/>
            <person name="Bernard M."/>
            <person name="Bocs S."/>
            <person name="Campa C."/>
            <person name="Cenci A."/>
            <person name="Combes M.C."/>
            <person name="Crouzillat D."/>
            <person name="Da Silva C."/>
            <person name="Daddiego L."/>
            <person name="De Bellis F."/>
            <person name="Dussert S."/>
            <person name="Garsmeur O."/>
            <person name="Gayraud T."/>
            <person name="Guignon V."/>
            <person name="Jahn K."/>
            <person name="Jamilloux V."/>
            <person name="Joet T."/>
            <person name="Labadie K."/>
            <person name="Lan T."/>
            <person name="Leclercq J."/>
            <person name="Lepelley M."/>
            <person name="Leroy T."/>
            <person name="Li L.T."/>
            <person name="Librado P."/>
            <person name="Lopez L."/>
            <person name="Munoz A."/>
            <person name="Noel B."/>
            <person name="Pallavicini A."/>
            <person name="Perrotta G."/>
            <person name="Poncet V."/>
            <person name="Pot D."/>
            <person name="Priyono X."/>
            <person name="Rigoreau M."/>
            <person name="Rouard M."/>
            <person name="Rozas J."/>
            <person name="Tranchant-Dubreuil C."/>
            <person name="VanBuren R."/>
            <person name="Zhang Q."/>
            <person name="Andrade A.C."/>
            <person name="Argout X."/>
            <person name="Bertrand B."/>
            <person name="de Kochko A."/>
            <person name="Graziosi G."/>
            <person name="Henry R.J."/>
            <person name="Jayarama X."/>
            <person name="Ming R."/>
            <person name="Nagai C."/>
            <person name="Rounsley S."/>
            <person name="Sankoff D."/>
            <person name="Giuliano G."/>
            <person name="Albert V.A."/>
            <person name="Wincker P."/>
            <person name="Lashermes P."/>
        </authorList>
    </citation>
    <scope>NUCLEOTIDE SEQUENCE [LARGE SCALE GENOMIC DNA]</scope>
    <source>
        <strain evidence="3">cv. DH200-94</strain>
    </source>
</reference>